<feature type="compositionally biased region" description="Basic and acidic residues" evidence="1">
    <location>
        <begin position="19"/>
        <end position="29"/>
    </location>
</feature>
<feature type="region of interest" description="Disordered" evidence="1">
    <location>
        <begin position="464"/>
        <end position="657"/>
    </location>
</feature>
<name>A0ABQ8GK83_9PEZI</name>
<feature type="region of interest" description="Disordered" evidence="1">
    <location>
        <begin position="288"/>
        <end position="373"/>
    </location>
</feature>
<feature type="region of interest" description="Disordered" evidence="1">
    <location>
        <begin position="187"/>
        <end position="263"/>
    </location>
</feature>
<gene>
    <name evidence="2" type="ORF">B0J12DRAFT_697603</name>
</gene>
<feature type="compositionally biased region" description="Basic and acidic residues" evidence="1">
    <location>
        <begin position="358"/>
        <end position="370"/>
    </location>
</feature>
<evidence type="ECO:0000256" key="1">
    <source>
        <dbReference type="SAM" id="MobiDB-lite"/>
    </source>
</evidence>
<feature type="region of interest" description="Disordered" evidence="1">
    <location>
        <begin position="1"/>
        <end position="69"/>
    </location>
</feature>
<organism evidence="2 3">
    <name type="scientific">Macrophomina phaseolina</name>
    <dbReference type="NCBI Taxonomy" id="35725"/>
    <lineage>
        <taxon>Eukaryota</taxon>
        <taxon>Fungi</taxon>
        <taxon>Dikarya</taxon>
        <taxon>Ascomycota</taxon>
        <taxon>Pezizomycotina</taxon>
        <taxon>Dothideomycetes</taxon>
        <taxon>Dothideomycetes incertae sedis</taxon>
        <taxon>Botryosphaeriales</taxon>
        <taxon>Botryosphaeriaceae</taxon>
        <taxon>Macrophomina</taxon>
    </lineage>
</organism>
<feature type="compositionally biased region" description="Polar residues" evidence="1">
    <location>
        <begin position="645"/>
        <end position="657"/>
    </location>
</feature>
<sequence length="657" mass="71032">MTSTALPVSPSSASLKVDSSQRLEDRAMDVPKTPTSTAAGNPGTSRVMDASRQNPRFSPSDRRATNLSTASSAMSFGSLPSGTWDVRFHGSCPRCHHWHNKMTLRLSRLPGVYNGVRCENCSYKWFGLGGNSTHTSLVSQQTRTVTFASDFSGRASTGLTEDRTAGASTLLTRLHSMSAVGSPFLTTCTVPQSQEDNHGQPRNEQGPASRLLDRLSSAPGRDTGPLSKHSSQSSRNKKDRAQKTDQTGLALGSRQAENSISKGPGLAKVKAKLKAILRRLRIDKVIGRARQRASCQSVSTTPGTTTENSRPISVRQPRHAVESIQEVQQDRGVAALSPQSQDRFVPRPPSRRQSAPEPRTRSDAHGDDAYQKPFFSVKPSMNAERDAYIRGIRRAKTEAAQQVKCNCPVDCHCRRPTSSLIPDNPLADRASLYHLDLAQSSVESRPSRHSADLAHIGGLFENQLSNSSEPGLSMSSGGSIRGRSQSRRGRENLWRRSNATWESQGTTAYTGSDAGSPTPRRTSFHPHDLLLVSNHSRPRVPSPLASPTYINGFGDGDHEQDRRRSGSVSSVDDDYQFSERAGDAIPSVSPIQEAASGGSGAVSVTSLDGDHVCEGERLSTSRDIPVEDGDEDGEANHLSPRSIRSHQSGPLNSHPVT</sequence>
<reference evidence="2 3" key="1">
    <citation type="journal article" date="2021" name="Nat. Commun.">
        <title>Genetic determinants of endophytism in the Arabidopsis root mycobiome.</title>
        <authorList>
            <person name="Mesny F."/>
            <person name="Miyauchi S."/>
            <person name="Thiergart T."/>
            <person name="Pickel B."/>
            <person name="Atanasova L."/>
            <person name="Karlsson M."/>
            <person name="Huettel B."/>
            <person name="Barry K.W."/>
            <person name="Haridas S."/>
            <person name="Chen C."/>
            <person name="Bauer D."/>
            <person name="Andreopoulos W."/>
            <person name="Pangilinan J."/>
            <person name="LaButti K."/>
            <person name="Riley R."/>
            <person name="Lipzen A."/>
            <person name="Clum A."/>
            <person name="Drula E."/>
            <person name="Henrissat B."/>
            <person name="Kohler A."/>
            <person name="Grigoriev I.V."/>
            <person name="Martin F.M."/>
            <person name="Hacquard S."/>
        </authorList>
    </citation>
    <scope>NUCLEOTIDE SEQUENCE [LARGE SCALE GENOMIC DNA]</scope>
    <source>
        <strain evidence="2 3">MPI-SDFR-AT-0080</strain>
    </source>
</reference>
<feature type="compositionally biased region" description="Basic and acidic residues" evidence="1">
    <location>
        <begin position="555"/>
        <end position="564"/>
    </location>
</feature>
<feature type="compositionally biased region" description="Polar residues" evidence="1">
    <location>
        <begin position="33"/>
        <end position="44"/>
    </location>
</feature>
<feature type="compositionally biased region" description="Polar residues" evidence="1">
    <location>
        <begin position="495"/>
        <end position="521"/>
    </location>
</feature>
<feature type="compositionally biased region" description="Polar residues" evidence="1">
    <location>
        <begin position="1"/>
        <end position="18"/>
    </location>
</feature>
<accession>A0ABQ8GK83</accession>
<evidence type="ECO:0000313" key="2">
    <source>
        <dbReference type="EMBL" id="KAH7055812.1"/>
    </source>
</evidence>
<proteinExistence type="predicted"/>
<dbReference type="EMBL" id="JAGTJR010000008">
    <property type="protein sequence ID" value="KAH7055812.1"/>
    <property type="molecule type" value="Genomic_DNA"/>
</dbReference>
<feature type="compositionally biased region" description="Low complexity" evidence="1">
    <location>
        <begin position="471"/>
        <end position="483"/>
    </location>
</feature>
<keyword evidence="3" id="KW-1185">Reference proteome</keyword>
<evidence type="ECO:0000313" key="3">
    <source>
        <dbReference type="Proteomes" id="UP000774617"/>
    </source>
</evidence>
<protein>
    <submittedName>
        <fullName evidence="2">Uncharacterized protein</fullName>
    </submittedName>
</protein>
<feature type="compositionally biased region" description="Basic and acidic residues" evidence="1">
    <location>
        <begin position="608"/>
        <end position="620"/>
    </location>
</feature>
<feature type="compositionally biased region" description="Polar residues" evidence="1">
    <location>
        <begin position="293"/>
        <end position="311"/>
    </location>
</feature>
<dbReference type="Proteomes" id="UP000774617">
    <property type="component" value="Unassembled WGS sequence"/>
</dbReference>
<comment type="caution">
    <text evidence="2">The sequence shown here is derived from an EMBL/GenBank/DDBJ whole genome shotgun (WGS) entry which is preliminary data.</text>
</comment>